<evidence type="ECO:0000313" key="2">
    <source>
        <dbReference type="Proteomes" id="UP000182248"/>
    </source>
</evidence>
<dbReference type="AlphaFoldDB" id="A0A1K1N3F0"/>
<sequence>MRVKSKKSVFSMARILCFIFGHRFRVSREVTSYIKEYQCSCCRAEVTVNDEGRLTSLTSQLKEINETLAELHQKKQHSSSAA</sequence>
<dbReference type="OrthoDB" id="1450221at2"/>
<dbReference type="EMBL" id="FPJE01000004">
    <property type="protein sequence ID" value="SFW29936.1"/>
    <property type="molecule type" value="Genomic_DNA"/>
</dbReference>
<dbReference type="Proteomes" id="UP000182248">
    <property type="component" value="Unassembled WGS sequence"/>
</dbReference>
<evidence type="ECO:0000313" key="1">
    <source>
        <dbReference type="EMBL" id="SFW29936.1"/>
    </source>
</evidence>
<gene>
    <name evidence="1" type="ORF">SAMN02927921_00987</name>
</gene>
<reference evidence="1 2" key="1">
    <citation type="submission" date="2016-11" db="EMBL/GenBank/DDBJ databases">
        <authorList>
            <person name="Jaros S."/>
            <person name="Januszkiewicz K."/>
            <person name="Wedrychowicz H."/>
        </authorList>
    </citation>
    <scope>NUCLEOTIDE SEQUENCE [LARGE SCALE GENOMIC DNA]</scope>
    <source>
        <strain evidence="1 2">CGMCC 1.12145</strain>
    </source>
</reference>
<proteinExistence type="predicted"/>
<accession>A0A1K1N3F0</accession>
<organism evidence="1 2">
    <name type="scientific">Sinomicrobium oceani</name>
    <dbReference type="NCBI Taxonomy" id="1150368"/>
    <lineage>
        <taxon>Bacteria</taxon>
        <taxon>Pseudomonadati</taxon>
        <taxon>Bacteroidota</taxon>
        <taxon>Flavobacteriia</taxon>
        <taxon>Flavobacteriales</taxon>
        <taxon>Flavobacteriaceae</taxon>
        <taxon>Sinomicrobium</taxon>
    </lineage>
</organism>
<dbReference type="STRING" id="1150368.SAMN02927921_00987"/>
<keyword evidence="2" id="KW-1185">Reference proteome</keyword>
<name>A0A1K1N3F0_9FLAO</name>
<evidence type="ECO:0008006" key="3">
    <source>
        <dbReference type="Google" id="ProtNLM"/>
    </source>
</evidence>
<protein>
    <recommendedName>
        <fullName evidence="3">Prophage protein</fullName>
    </recommendedName>
</protein>